<keyword evidence="3" id="KW-0238">DNA-binding</keyword>
<keyword evidence="5" id="KW-0378">Hydrolase</keyword>
<dbReference type="Gene3D" id="3.90.220.20">
    <property type="entry name" value="DNA methylase specificity domains"/>
    <property type="match status" value="2"/>
</dbReference>
<dbReference type="SUPFAM" id="SSF116734">
    <property type="entry name" value="DNA methylase specificity domain"/>
    <property type="match status" value="2"/>
</dbReference>
<dbReference type="InterPro" id="IPR051212">
    <property type="entry name" value="Type-I_RE_S_subunit"/>
</dbReference>
<dbReference type="Proteomes" id="UP000234190">
    <property type="component" value="Unassembled WGS sequence"/>
</dbReference>
<comment type="similarity">
    <text evidence="1">Belongs to the type-I restriction system S methylase family.</text>
</comment>
<feature type="domain" description="Type I restriction modification DNA specificity" evidence="4">
    <location>
        <begin position="371"/>
        <end position="547"/>
    </location>
</feature>
<accession>A0A2N4TYS2</accession>
<dbReference type="InterPro" id="IPR044946">
    <property type="entry name" value="Restrct_endonuc_typeI_TRD_sf"/>
</dbReference>
<evidence type="ECO:0000313" key="5">
    <source>
        <dbReference type="EMBL" id="PLC47920.1"/>
    </source>
</evidence>
<keyword evidence="2" id="KW-0680">Restriction system</keyword>
<dbReference type="InterPro" id="IPR000055">
    <property type="entry name" value="Restrct_endonuc_typeI_TRD"/>
</dbReference>
<feature type="domain" description="Type I restriction modification DNA specificity" evidence="4">
    <location>
        <begin position="139"/>
        <end position="261"/>
    </location>
</feature>
<dbReference type="PANTHER" id="PTHR43140:SF1">
    <property type="entry name" value="TYPE I RESTRICTION ENZYME ECOKI SPECIFICITY SUBUNIT"/>
    <property type="match status" value="1"/>
</dbReference>
<protein>
    <submittedName>
        <fullName evidence="5">Restriction endonuclease subunit S</fullName>
    </submittedName>
</protein>
<proteinExistence type="inferred from homology"/>
<evidence type="ECO:0000256" key="3">
    <source>
        <dbReference type="ARBA" id="ARBA00023125"/>
    </source>
</evidence>
<evidence type="ECO:0000256" key="1">
    <source>
        <dbReference type="ARBA" id="ARBA00010923"/>
    </source>
</evidence>
<dbReference type="GO" id="GO:0003677">
    <property type="term" value="F:DNA binding"/>
    <property type="evidence" value="ECO:0007669"/>
    <property type="project" value="UniProtKB-KW"/>
</dbReference>
<keyword evidence="5" id="KW-0255">Endonuclease</keyword>
<organism evidence="5 6">
    <name type="scientific">Pollutimonas subterranea</name>
    <dbReference type="NCBI Taxonomy" id="2045210"/>
    <lineage>
        <taxon>Bacteria</taxon>
        <taxon>Pseudomonadati</taxon>
        <taxon>Pseudomonadota</taxon>
        <taxon>Betaproteobacteria</taxon>
        <taxon>Burkholderiales</taxon>
        <taxon>Alcaligenaceae</taxon>
        <taxon>Pollutimonas</taxon>
    </lineage>
</organism>
<reference evidence="5 6" key="1">
    <citation type="submission" date="2017-10" db="EMBL/GenBank/DDBJ databases">
        <title>Two draft genome sequences of Pusillimonas sp. strains isolated from a nitrate- and radionuclide-contaminated groundwater in Russia.</title>
        <authorList>
            <person name="Grouzdev D.S."/>
            <person name="Tourova T.P."/>
            <person name="Goeva M.A."/>
            <person name="Babich T.L."/>
            <person name="Sokolova D.S."/>
            <person name="Abdullin R."/>
            <person name="Poltaraus A.B."/>
            <person name="Toshchakov S.V."/>
            <person name="Nazina T.N."/>
        </authorList>
    </citation>
    <scope>NUCLEOTIDE SEQUENCE [LARGE SCALE GENOMIC DNA]</scope>
    <source>
        <strain evidence="5 6">JR1/69-3-13</strain>
    </source>
</reference>
<dbReference type="GO" id="GO:0004519">
    <property type="term" value="F:endonuclease activity"/>
    <property type="evidence" value="ECO:0007669"/>
    <property type="project" value="UniProtKB-KW"/>
</dbReference>
<dbReference type="PANTHER" id="PTHR43140">
    <property type="entry name" value="TYPE-1 RESTRICTION ENZYME ECOKI SPECIFICITY PROTEIN"/>
    <property type="match status" value="1"/>
</dbReference>
<dbReference type="RefSeq" id="WP_102075883.1">
    <property type="nucleotide sequence ID" value="NZ_PDNW01000039.1"/>
</dbReference>
<keyword evidence="6" id="KW-1185">Reference proteome</keyword>
<dbReference type="Pfam" id="PF01420">
    <property type="entry name" value="Methylase_S"/>
    <property type="match status" value="2"/>
</dbReference>
<gene>
    <name evidence="5" type="ORF">CR159_20930</name>
</gene>
<dbReference type="AlphaFoldDB" id="A0A2N4TYS2"/>
<comment type="caution">
    <text evidence="5">The sequence shown here is derived from an EMBL/GenBank/DDBJ whole genome shotgun (WGS) entry which is preliminary data.</text>
</comment>
<evidence type="ECO:0000259" key="4">
    <source>
        <dbReference type="Pfam" id="PF01420"/>
    </source>
</evidence>
<dbReference type="OrthoDB" id="5298944at2"/>
<name>A0A2N4TYS2_9BURK</name>
<dbReference type="EMBL" id="PDNW01000039">
    <property type="protein sequence ID" value="PLC47920.1"/>
    <property type="molecule type" value="Genomic_DNA"/>
</dbReference>
<keyword evidence="5" id="KW-0540">Nuclease</keyword>
<sequence length="565" mass="62699">MELLEQHFDTAFSAPDGIQKLRKLILTLAMQGKLVPQDPSDPPASNLLKEIGAEKKRLVKEGKIKAPKLLPPVTEKEKPYALPQRWQWVRLIEIGYWALGSGLPHSIQGETDQKILLCKVSDMNLPGNEKFIVSSNNSVSEETAKASKLSVSEPGTIIFPKIGGAIATNKRRILLKRTVIDNNCLGITPYSLVDLEWAYQLLLSFDFSKYQTGTSVPAISQGTIGEIVVGLPSAPEQHRIVAKIDQLMARCDALEKLRATQKAKRLAVHAAALSQLLDATDNGSTNDAWVFITQHFGELYAVKENVVELRKAILQLAMMGKLVPQDPNDPPASELLKEIEAEKKRLVKEGKIKAPKPLKPVTEEETPYALPHGWEWVRVRDVAQLITSGSRDWATYISDSGAIFVTMGNLSRGSYQLRMDNVRYVNPPASGEGSRTKLEENDLLISITGDVGNLGLIPPNFGDAYINQHTCLLRFMPSCRTRYFPELMRSPLAKLQFDEPQRGIKNSFRLSDVGEMLIPLPPLTEQHRIVEKIDQLMVLCGTLDQQITAATCKQSELLNAVMADV</sequence>
<evidence type="ECO:0000256" key="2">
    <source>
        <dbReference type="ARBA" id="ARBA00022747"/>
    </source>
</evidence>
<dbReference type="GO" id="GO:0009307">
    <property type="term" value="P:DNA restriction-modification system"/>
    <property type="evidence" value="ECO:0007669"/>
    <property type="project" value="UniProtKB-KW"/>
</dbReference>
<evidence type="ECO:0000313" key="6">
    <source>
        <dbReference type="Proteomes" id="UP000234190"/>
    </source>
</evidence>